<organism evidence="1 2">
    <name type="scientific">Scortum barcoo</name>
    <name type="common">barcoo grunter</name>
    <dbReference type="NCBI Taxonomy" id="214431"/>
    <lineage>
        <taxon>Eukaryota</taxon>
        <taxon>Metazoa</taxon>
        <taxon>Chordata</taxon>
        <taxon>Craniata</taxon>
        <taxon>Vertebrata</taxon>
        <taxon>Euteleostomi</taxon>
        <taxon>Actinopterygii</taxon>
        <taxon>Neopterygii</taxon>
        <taxon>Teleostei</taxon>
        <taxon>Neoteleostei</taxon>
        <taxon>Acanthomorphata</taxon>
        <taxon>Eupercaria</taxon>
        <taxon>Centrarchiformes</taxon>
        <taxon>Terapontoidei</taxon>
        <taxon>Terapontidae</taxon>
        <taxon>Scortum</taxon>
    </lineage>
</organism>
<proteinExistence type="predicted"/>
<protein>
    <submittedName>
        <fullName evidence="1">Uncharacterized protein</fullName>
    </submittedName>
</protein>
<comment type="caution">
    <text evidence="1">The sequence shown here is derived from an EMBL/GenBank/DDBJ whole genome shotgun (WGS) entry which is preliminary data.</text>
</comment>
<gene>
    <name evidence="1" type="ORF">L3Q82_013455</name>
</gene>
<evidence type="ECO:0000313" key="1">
    <source>
        <dbReference type="EMBL" id="KAI3361272.1"/>
    </source>
</evidence>
<name>A0ACB8VZW0_9TELE</name>
<dbReference type="EMBL" id="CM041546">
    <property type="protein sequence ID" value="KAI3361272.1"/>
    <property type="molecule type" value="Genomic_DNA"/>
</dbReference>
<accession>A0ACB8VZW0</accession>
<evidence type="ECO:0000313" key="2">
    <source>
        <dbReference type="Proteomes" id="UP000831701"/>
    </source>
</evidence>
<reference evidence="1" key="1">
    <citation type="submission" date="2022-04" db="EMBL/GenBank/DDBJ databases">
        <title>Jade perch genome.</title>
        <authorList>
            <person name="Chao B."/>
        </authorList>
    </citation>
    <scope>NUCLEOTIDE SEQUENCE</scope>
    <source>
        <strain evidence="1">CB-2022</strain>
    </source>
</reference>
<dbReference type="Proteomes" id="UP000831701">
    <property type="component" value="Chromosome 16"/>
</dbReference>
<sequence>MGRRRLTGCGAPGAGERRADLTPDHVHRSKIMTLLNESDETSPPSFPLSSLEHNFSIFVTHDPPFSPTSFPSSSSPSLTSSNCTSSPSAPSPPYNFYAVLLLVLLIFCVVFGNVLVCVAVSRERALQTTTNYLIVSLAVSDLLLATLVMPWGVYLEKACQPRQPHNIQRLEVLRADLIHPGALPLQELANYLSDFGLGDGRVHLRDPSLRFLIGRQVGGIEEILEVFLPPSDKSPVEGLQEGRVLCTAVRPVGTNNSKRPIPNPKAQGSDPLVHRGELQHMAAELELGSYKQAHTSSPPLTLGNSRVVEGPAPLKELGFQSPSYAWRVLVQGIGSSRPPATTATQTTLHRPLMDLPAGGEPTGRRAHVRHFGLSPAGSRGQRPGHQALACEPQPQAWLQGGAPFVFVVLKVVGEWRFSLIHCDILLTLDVMMCTASILNLCAISIDRYTAVAMPMLYNTRYSSRRRVAVMIAVVWFLSFAISCPLLFGLNNTANREGTTCSFADPAFVVYSSVASFYVPFIVTLLVYAQICLVLRKRGRRTAPPRRHGLHAQGGAEAGEGHRHRKNKCTQPEDVKLCTLMLRPATAGPQRKKVTLVKEAVVHPLEVEPGQFLPQTEQRLAGSFCSSQTSPDLPSHAGRARISLAISVGPAPVLPSTVTRSALMPRLPTLEDGMRGREGWRERSGGREKWGITKERVRGRGGCHSRRNGRRHRCSLLCSVSGGKCRLMDEVFVFSRVFIICWLPFFLTHVLKAHCRSCCISPSLYSAVTWLGYLNSAVNPVIYTTFNIEFRKAFIKILHC</sequence>
<keyword evidence="2" id="KW-1185">Reference proteome</keyword>